<protein>
    <submittedName>
        <fullName evidence="3">Unannotated protein</fullName>
    </submittedName>
</protein>
<dbReference type="InterPro" id="IPR009057">
    <property type="entry name" value="Homeodomain-like_sf"/>
</dbReference>
<dbReference type="EMBL" id="CAEZTC010000019">
    <property type="protein sequence ID" value="CAB4552234.1"/>
    <property type="molecule type" value="Genomic_DNA"/>
</dbReference>
<keyword evidence="1" id="KW-0238">DNA-binding</keyword>
<dbReference type="Gene3D" id="1.10.357.10">
    <property type="entry name" value="Tetracycline Repressor, domain 2"/>
    <property type="match status" value="1"/>
</dbReference>
<evidence type="ECO:0000313" key="3">
    <source>
        <dbReference type="EMBL" id="CAB4552234.1"/>
    </source>
</evidence>
<dbReference type="InterPro" id="IPR001647">
    <property type="entry name" value="HTH_TetR"/>
</dbReference>
<evidence type="ECO:0000259" key="2">
    <source>
        <dbReference type="PROSITE" id="PS50977"/>
    </source>
</evidence>
<dbReference type="EMBL" id="CAEZWE010000018">
    <property type="protein sequence ID" value="CAB4648668.1"/>
    <property type="molecule type" value="Genomic_DNA"/>
</dbReference>
<dbReference type="Pfam" id="PF00440">
    <property type="entry name" value="TetR_N"/>
    <property type="match status" value="1"/>
</dbReference>
<gene>
    <name evidence="3" type="ORF">UFOPK1572_00255</name>
    <name evidence="4" type="ORF">UFOPK2169_00614</name>
</gene>
<dbReference type="AlphaFoldDB" id="A0A6J6CM08"/>
<organism evidence="3">
    <name type="scientific">freshwater metagenome</name>
    <dbReference type="NCBI Taxonomy" id="449393"/>
    <lineage>
        <taxon>unclassified sequences</taxon>
        <taxon>metagenomes</taxon>
        <taxon>ecological metagenomes</taxon>
    </lineage>
</organism>
<dbReference type="SUPFAM" id="SSF46689">
    <property type="entry name" value="Homeodomain-like"/>
    <property type="match status" value="1"/>
</dbReference>
<reference evidence="3" key="1">
    <citation type="submission" date="2020-05" db="EMBL/GenBank/DDBJ databases">
        <authorList>
            <person name="Chiriac C."/>
            <person name="Salcher M."/>
            <person name="Ghai R."/>
            <person name="Kavagutti S V."/>
        </authorList>
    </citation>
    <scope>NUCLEOTIDE SEQUENCE</scope>
</reference>
<feature type="domain" description="HTH tetR-type" evidence="2">
    <location>
        <begin position="3"/>
        <end position="63"/>
    </location>
</feature>
<evidence type="ECO:0000313" key="4">
    <source>
        <dbReference type="EMBL" id="CAB4648668.1"/>
    </source>
</evidence>
<dbReference type="PROSITE" id="PS50977">
    <property type="entry name" value="HTH_TETR_2"/>
    <property type="match status" value="1"/>
</dbReference>
<name>A0A6J6CM08_9ZZZZ</name>
<evidence type="ECO:0000256" key="1">
    <source>
        <dbReference type="ARBA" id="ARBA00023125"/>
    </source>
</evidence>
<dbReference type="GO" id="GO:0003677">
    <property type="term" value="F:DNA binding"/>
    <property type="evidence" value="ECO:0007669"/>
    <property type="project" value="UniProtKB-KW"/>
</dbReference>
<accession>A0A6J6CM08</accession>
<sequence>MPSDARNLLLTSARKEIEKHGVLGFRISRVATEANCSITQIYRYFGSRNGLVARALSDLYEEILNLRSDAAEQYVHGFTTMTIDDVLAVFTGPKELSQMPLMPVRLQILAVASTIPELEEQLSEITQKQYGKWLQLIQDVRDRLSDGVILDERAVTIDLVLMMPYYALLMGDKAVTADEYVAWVRHKLFPGQ</sequence>
<proteinExistence type="predicted"/>